<gene>
    <name evidence="2" type="ORF">DXA38_09740</name>
</gene>
<sequence>MCEYHLYGRDDADIYAYMEEKIRQLPRKRILTIEEYDEETLNEICLFSCIIHVLDISYEKRAALAKDILHHLSDFCALRPRHNYFEHAMDLTIYNYVIQLLPYCESEKELFLQILSFTVLRQTQTAIHTIMVSRLACRLIADMIAWIPEQLACAFGCAAAVIKQRHLEIIEFVRKAALLHDVGKILCSTVINMQYRKLIDIEYQTIQFHPITSAEILGAIPVLSCYQDVAKGHHKAYDGTYGYPETFDNTCSRQKLFIDLIAICDALDAATDTYGRNYAIPKSFTAVLQEFVQGKGTRYSPVIVEFLSSHTKLQQALEDILVCGRKETYRFVYELLNRTDPADAAMHSALWL</sequence>
<evidence type="ECO:0000313" key="2">
    <source>
        <dbReference type="EMBL" id="RGC15648.1"/>
    </source>
</evidence>
<evidence type="ECO:0000259" key="1">
    <source>
        <dbReference type="PROSITE" id="PS51832"/>
    </source>
</evidence>
<feature type="domain" description="HD-GYP" evidence="1">
    <location>
        <begin position="103"/>
        <end position="323"/>
    </location>
</feature>
<dbReference type="EMBL" id="QVEV01000012">
    <property type="protein sequence ID" value="RGC15648.1"/>
    <property type="molecule type" value="Genomic_DNA"/>
</dbReference>
<accession>A0A3E2VXG9</accession>
<name>A0A3E2VXG9_CLOIN</name>
<reference evidence="2 3" key="1">
    <citation type="submission" date="2018-08" db="EMBL/GenBank/DDBJ databases">
        <title>A genome reference for cultivated species of the human gut microbiota.</title>
        <authorList>
            <person name="Zou Y."/>
            <person name="Xue W."/>
            <person name="Luo G."/>
        </authorList>
    </citation>
    <scope>NUCLEOTIDE SEQUENCE [LARGE SCALE GENOMIC DNA]</scope>
    <source>
        <strain evidence="2 3">OF01-2LB</strain>
    </source>
</reference>
<protein>
    <submittedName>
        <fullName evidence="2">HD domain-containing protein</fullName>
    </submittedName>
</protein>
<dbReference type="Gene3D" id="1.10.3210.10">
    <property type="entry name" value="Hypothetical protein af1432"/>
    <property type="match status" value="1"/>
</dbReference>
<dbReference type="PROSITE" id="PS51832">
    <property type="entry name" value="HD_GYP"/>
    <property type="match status" value="1"/>
</dbReference>
<dbReference type="InterPro" id="IPR003607">
    <property type="entry name" value="HD/PDEase_dom"/>
</dbReference>
<dbReference type="SUPFAM" id="SSF109604">
    <property type="entry name" value="HD-domain/PDEase-like"/>
    <property type="match status" value="1"/>
</dbReference>
<dbReference type="OrthoDB" id="1656042at2"/>
<organism evidence="2 3">
    <name type="scientific">Clostridium innocuum</name>
    <dbReference type="NCBI Taxonomy" id="1522"/>
    <lineage>
        <taxon>Bacteria</taxon>
        <taxon>Bacillati</taxon>
        <taxon>Bacillota</taxon>
        <taxon>Clostridia</taxon>
        <taxon>Eubacteriales</taxon>
        <taxon>Clostridiaceae</taxon>
        <taxon>Clostridium</taxon>
    </lineage>
</organism>
<dbReference type="Pfam" id="PF13487">
    <property type="entry name" value="HD_5"/>
    <property type="match status" value="1"/>
</dbReference>
<evidence type="ECO:0000313" key="3">
    <source>
        <dbReference type="Proteomes" id="UP000260025"/>
    </source>
</evidence>
<dbReference type="InterPro" id="IPR037522">
    <property type="entry name" value="HD_GYP_dom"/>
</dbReference>
<dbReference type="PANTHER" id="PTHR43155:SF2">
    <property type="entry name" value="CYCLIC DI-GMP PHOSPHODIESTERASE PA4108"/>
    <property type="match status" value="1"/>
</dbReference>
<proteinExistence type="predicted"/>
<comment type="caution">
    <text evidence="2">The sequence shown here is derived from an EMBL/GenBank/DDBJ whole genome shotgun (WGS) entry which is preliminary data.</text>
</comment>
<dbReference type="AlphaFoldDB" id="A0A3E2VXG9"/>
<dbReference type="Proteomes" id="UP000260025">
    <property type="component" value="Unassembled WGS sequence"/>
</dbReference>
<dbReference type="PANTHER" id="PTHR43155">
    <property type="entry name" value="CYCLIC DI-GMP PHOSPHODIESTERASE PA4108-RELATED"/>
    <property type="match status" value="1"/>
</dbReference>
<dbReference type="CDD" id="cd00077">
    <property type="entry name" value="HDc"/>
    <property type="match status" value="1"/>
</dbReference>